<evidence type="ECO:0008006" key="2">
    <source>
        <dbReference type="Google" id="ProtNLM"/>
    </source>
</evidence>
<name>A0A1W1C7H8_9ZZZZ</name>
<dbReference type="Gene3D" id="3.40.30.10">
    <property type="entry name" value="Glutaredoxin"/>
    <property type="match status" value="1"/>
</dbReference>
<organism evidence="1">
    <name type="scientific">hydrothermal vent metagenome</name>
    <dbReference type="NCBI Taxonomy" id="652676"/>
    <lineage>
        <taxon>unclassified sequences</taxon>
        <taxon>metagenomes</taxon>
        <taxon>ecological metagenomes</taxon>
    </lineage>
</organism>
<reference evidence="1" key="1">
    <citation type="submission" date="2016-10" db="EMBL/GenBank/DDBJ databases">
        <authorList>
            <person name="de Groot N.N."/>
        </authorList>
    </citation>
    <scope>NUCLEOTIDE SEQUENCE</scope>
</reference>
<evidence type="ECO:0000313" key="1">
    <source>
        <dbReference type="EMBL" id="SFV61693.1"/>
    </source>
</evidence>
<proteinExistence type="predicted"/>
<dbReference type="AlphaFoldDB" id="A0A1W1C7H8"/>
<sequence>MHIQLLKLLWLWLIPLFLSANFVHWLGDYDTAHTKALKAHKPLLVLVLKQNSPDSNYIIKTVFMNRKYVKTINKKTVAVIVTYEGEASYPAEMYYTTVFPTLFFVDSKQEIIFKQPLCGQEINGETMKKYLNEILD</sequence>
<protein>
    <recommendedName>
        <fullName evidence="2">Thioredoxin domain-containing protein</fullName>
    </recommendedName>
</protein>
<dbReference type="InterPro" id="IPR036249">
    <property type="entry name" value="Thioredoxin-like_sf"/>
</dbReference>
<accession>A0A1W1C7H8</accession>
<dbReference type="SUPFAM" id="SSF52833">
    <property type="entry name" value="Thioredoxin-like"/>
    <property type="match status" value="1"/>
</dbReference>
<gene>
    <name evidence="1" type="ORF">MNB_SV-10-1170</name>
</gene>
<dbReference type="EMBL" id="FPHL01000026">
    <property type="protein sequence ID" value="SFV61693.1"/>
    <property type="molecule type" value="Genomic_DNA"/>
</dbReference>